<reference evidence="2 3" key="1">
    <citation type="submission" date="2020-11" db="EMBL/GenBank/DDBJ databases">
        <title>Draft genome sequencing of a Lachnospiraceae strain isolated from anoxic soil subjected to BSD treatment.</title>
        <authorList>
            <person name="Uek A."/>
            <person name="Tonouchi A."/>
        </authorList>
    </citation>
    <scope>NUCLEOTIDE SEQUENCE [LARGE SCALE GENOMIC DNA]</scope>
    <source>
        <strain evidence="2 3">TB5</strain>
    </source>
</reference>
<dbReference type="KEGG" id="ahb:bsdtb5_37710"/>
<dbReference type="Pfam" id="PF06177">
    <property type="entry name" value="QueT"/>
    <property type="match status" value="1"/>
</dbReference>
<dbReference type="AlphaFoldDB" id="A0A7R7EPM6"/>
<keyword evidence="1" id="KW-0812">Transmembrane</keyword>
<dbReference type="PANTHER" id="PTHR40044:SF1">
    <property type="entry name" value="INTEGRAL MEMBRANE PROTEIN"/>
    <property type="match status" value="1"/>
</dbReference>
<evidence type="ECO:0000256" key="1">
    <source>
        <dbReference type="SAM" id="Phobius"/>
    </source>
</evidence>
<organism evidence="2 3">
    <name type="scientific">Anaeromicropila herbilytica</name>
    <dbReference type="NCBI Taxonomy" id="2785025"/>
    <lineage>
        <taxon>Bacteria</taxon>
        <taxon>Bacillati</taxon>
        <taxon>Bacillota</taxon>
        <taxon>Clostridia</taxon>
        <taxon>Lachnospirales</taxon>
        <taxon>Lachnospiraceae</taxon>
        <taxon>Anaeromicropila</taxon>
    </lineage>
</organism>
<dbReference type="RefSeq" id="WP_271713523.1">
    <property type="nucleotide sequence ID" value="NZ_AP024169.1"/>
</dbReference>
<evidence type="ECO:0000313" key="2">
    <source>
        <dbReference type="EMBL" id="BCN32476.1"/>
    </source>
</evidence>
<keyword evidence="3" id="KW-1185">Reference proteome</keyword>
<keyword evidence="1" id="KW-1133">Transmembrane helix</keyword>
<dbReference type="PANTHER" id="PTHR40044">
    <property type="entry name" value="INTEGRAL MEMBRANE PROTEIN-RELATED"/>
    <property type="match status" value="1"/>
</dbReference>
<gene>
    <name evidence="2" type="ORF">bsdtb5_37710</name>
</gene>
<feature type="transmembrane region" description="Helical" evidence="1">
    <location>
        <begin position="79"/>
        <end position="102"/>
    </location>
</feature>
<sequence>MNKIISNQTAIMNTSQYTNIQKLTISALIIAIYCIIMYFTQSISFGPYQIRIATSLYALSYLYPFLVLPLGIANLLSNMLGGLGIVDMLGGCFVGILTAYLITLIRYYHLPRWLCIFPIVLIPGTIVPIWLSIINSLPYGMLVISLSIGQIIPSIFGLILIRTLPNVIRNN</sequence>
<feature type="transmembrane region" description="Helical" evidence="1">
    <location>
        <begin position="114"/>
        <end position="133"/>
    </location>
</feature>
<dbReference type="Proteomes" id="UP000595897">
    <property type="component" value="Chromosome"/>
</dbReference>
<proteinExistence type="predicted"/>
<feature type="transmembrane region" description="Helical" evidence="1">
    <location>
        <begin position="139"/>
        <end position="161"/>
    </location>
</feature>
<name>A0A7R7EPM6_9FIRM</name>
<feature type="transmembrane region" description="Helical" evidence="1">
    <location>
        <begin position="20"/>
        <end position="40"/>
    </location>
</feature>
<feature type="transmembrane region" description="Helical" evidence="1">
    <location>
        <begin position="52"/>
        <end position="73"/>
    </location>
</feature>
<keyword evidence="1" id="KW-0472">Membrane</keyword>
<evidence type="ECO:0008006" key="4">
    <source>
        <dbReference type="Google" id="ProtNLM"/>
    </source>
</evidence>
<dbReference type="InterPro" id="IPR010387">
    <property type="entry name" value="QueT"/>
</dbReference>
<evidence type="ECO:0000313" key="3">
    <source>
        <dbReference type="Proteomes" id="UP000595897"/>
    </source>
</evidence>
<dbReference type="EMBL" id="AP024169">
    <property type="protein sequence ID" value="BCN32476.1"/>
    <property type="molecule type" value="Genomic_DNA"/>
</dbReference>
<accession>A0A7R7EPM6</accession>
<protein>
    <recommendedName>
        <fullName evidence="4">QueT transporter family protein</fullName>
    </recommendedName>
</protein>